<dbReference type="InterPro" id="IPR037185">
    <property type="entry name" value="EmrE-like"/>
</dbReference>
<feature type="transmembrane region" description="Helical" evidence="1">
    <location>
        <begin position="187"/>
        <end position="205"/>
    </location>
</feature>
<evidence type="ECO:0000259" key="2">
    <source>
        <dbReference type="Pfam" id="PF00892"/>
    </source>
</evidence>
<keyword evidence="1" id="KW-0812">Transmembrane</keyword>
<dbReference type="SUPFAM" id="SSF103481">
    <property type="entry name" value="Multidrug resistance efflux transporter EmrE"/>
    <property type="match status" value="2"/>
</dbReference>
<keyword evidence="1" id="KW-0472">Membrane</keyword>
<comment type="caution">
    <text evidence="3">The sequence shown here is derived from an EMBL/GenBank/DDBJ whole genome shotgun (WGS) entry which is preliminary data.</text>
</comment>
<reference evidence="3 4" key="1">
    <citation type="journal article" date="2016" name="Nat. Commun.">
        <title>Thousands of microbial genomes shed light on interconnected biogeochemical processes in an aquifer system.</title>
        <authorList>
            <person name="Anantharaman K."/>
            <person name="Brown C.T."/>
            <person name="Hug L.A."/>
            <person name="Sharon I."/>
            <person name="Castelle C.J."/>
            <person name="Probst A.J."/>
            <person name="Thomas B.C."/>
            <person name="Singh A."/>
            <person name="Wilkins M.J."/>
            <person name="Karaoz U."/>
            <person name="Brodie E.L."/>
            <person name="Williams K.H."/>
            <person name="Hubbard S.S."/>
            <person name="Banfield J.F."/>
        </authorList>
    </citation>
    <scope>NUCLEOTIDE SEQUENCE [LARGE SCALE GENOMIC DNA]</scope>
</reference>
<organism evidence="3 4">
    <name type="scientific">candidate division WOR-3 bacterium RBG_13_43_14</name>
    <dbReference type="NCBI Taxonomy" id="1802590"/>
    <lineage>
        <taxon>Bacteria</taxon>
        <taxon>Bacteria division WOR-3</taxon>
    </lineage>
</organism>
<feature type="transmembrane region" description="Helical" evidence="1">
    <location>
        <begin position="67"/>
        <end position="88"/>
    </location>
</feature>
<feature type="transmembrane region" description="Helical" evidence="1">
    <location>
        <begin position="94"/>
        <end position="115"/>
    </location>
</feature>
<proteinExistence type="predicted"/>
<accession>A0A1F4U9B6</accession>
<feature type="domain" description="EamA" evidence="2">
    <location>
        <begin position="5"/>
        <end position="141"/>
    </location>
</feature>
<dbReference type="GO" id="GO:0016020">
    <property type="term" value="C:membrane"/>
    <property type="evidence" value="ECO:0007669"/>
    <property type="project" value="InterPro"/>
</dbReference>
<dbReference type="PANTHER" id="PTHR22911">
    <property type="entry name" value="ACYL-MALONYL CONDENSING ENZYME-RELATED"/>
    <property type="match status" value="1"/>
</dbReference>
<sequence>MSKKIGIAVVVGASIMWSLESIFAKLSYQVVSVGNAFAARTIFSLVIIGAYVLLTNHPKRILVDRKVLPWLVYVSLAATLFADLLYIYALSRVAVINAVLIGHMQPVFIVVIGYILHREDRISRNDYIGIAFMIISGLLVTSGNLNNLFRFKLGSTGDLLVLLATIAWATTAIIARKYLKAIPPSIIAFYRFFFAGIVFIGYRLLFYNIKIISIYQILLGLVIGLGTIMYYEGIRKLKAAQVAAIELSTPFFATVLGFVVLKEMITLQQAFGILLLFAGMYYLATKEI</sequence>
<feature type="transmembrane region" description="Helical" evidence="1">
    <location>
        <begin position="157"/>
        <end position="175"/>
    </location>
</feature>
<dbReference type="Proteomes" id="UP000177025">
    <property type="component" value="Unassembled WGS sequence"/>
</dbReference>
<keyword evidence="1" id="KW-1133">Transmembrane helix</keyword>
<feature type="transmembrane region" description="Helical" evidence="1">
    <location>
        <begin position="127"/>
        <end position="145"/>
    </location>
</feature>
<dbReference type="AlphaFoldDB" id="A0A1F4U9B6"/>
<feature type="domain" description="EamA" evidence="2">
    <location>
        <begin position="156"/>
        <end position="283"/>
    </location>
</feature>
<evidence type="ECO:0000313" key="3">
    <source>
        <dbReference type="EMBL" id="OGC41489.1"/>
    </source>
</evidence>
<dbReference type="InterPro" id="IPR000620">
    <property type="entry name" value="EamA_dom"/>
</dbReference>
<dbReference type="EMBL" id="MEUM01000105">
    <property type="protein sequence ID" value="OGC41489.1"/>
    <property type="molecule type" value="Genomic_DNA"/>
</dbReference>
<protein>
    <recommendedName>
        <fullName evidence="2">EamA domain-containing protein</fullName>
    </recommendedName>
</protein>
<name>A0A1F4U9B6_UNCW3</name>
<feature type="transmembrane region" description="Helical" evidence="1">
    <location>
        <begin position="243"/>
        <end position="261"/>
    </location>
</feature>
<dbReference type="Pfam" id="PF00892">
    <property type="entry name" value="EamA"/>
    <property type="match status" value="2"/>
</dbReference>
<gene>
    <name evidence="3" type="ORF">A2Y85_07565</name>
</gene>
<feature type="transmembrane region" description="Helical" evidence="1">
    <location>
        <begin position="37"/>
        <end position="55"/>
    </location>
</feature>
<feature type="transmembrane region" description="Helical" evidence="1">
    <location>
        <begin position="211"/>
        <end position="231"/>
    </location>
</feature>
<feature type="transmembrane region" description="Helical" evidence="1">
    <location>
        <begin position="267"/>
        <end position="284"/>
    </location>
</feature>
<evidence type="ECO:0000313" key="4">
    <source>
        <dbReference type="Proteomes" id="UP000177025"/>
    </source>
</evidence>
<evidence type="ECO:0000256" key="1">
    <source>
        <dbReference type="SAM" id="Phobius"/>
    </source>
</evidence>